<evidence type="ECO:0000313" key="4">
    <source>
        <dbReference type="EMBL" id="PQA44405.1"/>
    </source>
</evidence>
<sequence>PVKLDVPVPESQASVIRPGLAVTAAIPALPGLEARGRVLALEPVLDGAARALRVRLALDNPGARLQPGMTAQVRFLVAQGRPALLVPEQAVVAQGGSQVVHVVRDGKAVPVTVSTGTRAGGEVEIRSGLAAGDTVVVSGQNKLNRPSQPVRAVPYQALPEGAAAAAVAPGSAAGTEG</sequence>
<evidence type="ECO:0000313" key="5">
    <source>
        <dbReference type="Proteomes" id="UP000243900"/>
    </source>
</evidence>
<dbReference type="GO" id="GO:0015562">
    <property type="term" value="F:efflux transmembrane transporter activity"/>
    <property type="evidence" value="ECO:0007669"/>
    <property type="project" value="TreeGrafter"/>
</dbReference>
<accession>A0A2P6ASY4</accession>
<dbReference type="Pfam" id="PF25989">
    <property type="entry name" value="YknX_C"/>
    <property type="match status" value="1"/>
</dbReference>
<dbReference type="OrthoDB" id="9806939at2"/>
<feature type="non-terminal residue" evidence="4">
    <location>
        <position position="1"/>
    </location>
</feature>
<feature type="domain" description="YknX-like C-terminal permuted SH3-like" evidence="3">
    <location>
        <begin position="84"/>
        <end position="143"/>
    </location>
</feature>
<evidence type="ECO:0000256" key="1">
    <source>
        <dbReference type="ARBA" id="ARBA00009477"/>
    </source>
</evidence>
<feature type="domain" description="CusB-like beta-barrel" evidence="2">
    <location>
        <begin position="4"/>
        <end position="75"/>
    </location>
</feature>
<name>A0A2P6ASY4_9GAMM</name>
<proteinExistence type="inferred from homology"/>
<dbReference type="GO" id="GO:1990281">
    <property type="term" value="C:efflux pump complex"/>
    <property type="evidence" value="ECO:0007669"/>
    <property type="project" value="TreeGrafter"/>
</dbReference>
<dbReference type="RefSeq" id="WP_146089214.1">
    <property type="nucleotide sequence ID" value="NZ_PTQZ01000083.1"/>
</dbReference>
<gene>
    <name evidence="4" type="ORF">C5O18_04845</name>
</gene>
<dbReference type="InterPro" id="IPR058637">
    <property type="entry name" value="YknX-like_C"/>
</dbReference>
<keyword evidence="5" id="KW-1185">Reference proteome</keyword>
<evidence type="ECO:0000259" key="2">
    <source>
        <dbReference type="Pfam" id="PF25954"/>
    </source>
</evidence>
<dbReference type="Gene3D" id="2.40.420.20">
    <property type="match status" value="1"/>
</dbReference>
<dbReference type="Pfam" id="PF25954">
    <property type="entry name" value="Beta-barrel_RND_2"/>
    <property type="match status" value="1"/>
</dbReference>
<comment type="caution">
    <text evidence="4">The sequence shown here is derived from an EMBL/GenBank/DDBJ whole genome shotgun (WGS) entry which is preliminary data.</text>
</comment>
<dbReference type="Gene3D" id="2.40.30.170">
    <property type="match status" value="1"/>
</dbReference>
<comment type="similarity">
    <text evidence="1">Belongs to the membrane fusion protein (MFP) (TC 8.A.1) family.</text>
</comment>
<dbReference type="Proteomes" id="UP000243900">
    <property type="component" value="Unassembled WGS sequence"/>
</dbReference>
<dbReference type="PANTHER" id="PTHR30469">
    <property type="entry name" value="MULTIDRUG RESISTANCE PROTEIN MDTA"/>
    <property type="match status" value="1"/>
</dbReference>
<protein>
    <submittedName>
        <fullName evidence="4">Efflux transporter periplasmic adaptor subunit</fullName>
    </submittedName>
</protein>
<dbReference type="InterPro" id="IPR058792">
    <property type="entry name" value="Beta-barrel_RND_2"/>
</dbReference>
<evidence type="ECO:0000259" key="3">
    <source>
        <dbReference type="Pfam" id="PF25989"/>
    </source>
</evidence>
<dbReference type="AlphaFoldDB" id="A0A2P6ASY4"/>
<reference evidence="5" key="1">
    <citation type="submission" date="2018-02" db="EMBL/GenBank/DDBJ databases">
        <title>Genome sequencing of Solimonas sp. HR-BB.</title>
        <authorList>
            <person name="Lee Y."/>
            <person name="Jeon C.O."/>
        </authorList>
    </citation>
    <scope>NUCLEOTIDE SEQUENCE [LARGE SCALE GENOMIC DNA]</scope>
    <source>
        <strain evidence="5">HR-E</strain>
    </source>
</reference>
<dbReference type="InterPro" id="IPR006143">
    <property type="entry name" value="RND_pump_MFP"/>
</dbReference>
<dbReference type="NCBIfam" id="TIGR01730">
    <property type="entry name" value="RND_mfp"/>
    <property type="match status" value="1"/>
</dbReference>
<dbReference type="EMBL" id="PTQZ01000083">
    <property type="protein sequence ID" value="PQA44405.1"/>
    <property type="molecule type" value="Genomic_DNA"/>
</dbReference>
<organism evidence="4 5">
    <name type="scientific">Amnimonas aquatica</name>
    <dbReference type="NCBI Taxonomy" id="2094561"/>
    <lineage>
        <taxon>Bacteria</taxon>
        <taxon>Pseudomonadati</taxon>
        <taxon>Pseudomonadota</taxon>
        <taxon>Gammaproteobacteria</taxon>
        <taxon>Moraxellales</taxon>
        <taxon>Moraxellaceae</taxon>
        <taxon>Amnimonas</taxon>
    </lineage>
</organism>